<organism evidence="1 2">
    <name type="scientific">Ornithinibacillus halophilus</name>
    <dbReference type="NCBI Taxonomy" id="930117"/>
    <lineage>
        <taxon>Bacteria</taxon>
        <taxon>Bacillati</taxon>
        <taxon>Bacillota</taxon>
        <taxon>Bacilli</taxon>
        <taxon>Bacillales</taxon>
        <taxon>Bacillaceae</taxon>
        <taxon>Ornithinibacillus</taxon>
    </lineage>
</organism>
<evidence type="ECO:0000313" key="2">
    <source>
        <dbReference type="Proteomes" id="UP000183988"/>
    </source>
</evidence>
<accession>A0A1M5CQ65</accession>
<dbReference type="GO" id="GO:0009234">
    <property type="term" value="P:menaquinone biosynthetic process"/>
    <property type="evidence" value="ECO:0007669"/>
    <property type="project" value="InterPro"/>
</dbReference>
<dbReference type="STRING" id="930117.SAMN05216225_1001342"/>
<evidence type="ECO:0000313" key="1">
    <source>
        <dbReference type="EMBL" id="SHF56879.1"/>
    </source>
</evidence>
<gene>
    <name evidence="1" type="ORF">SAMN05216225_1001342</name>
</gene>
<dbReference type="InterPro" id="IPR009920">
    <property type="entry name" value="HEPPP_synth_su1"/>
</dbReference>
<reference evidence="1 2" key="1">
    <citation type="submission" date="2016-11" db="EMBL/GenBank/DDBJ databases">
        <authorList>
            <person name="Jaros S."/>
            <person name="Januszkiewicz K."/>
            <person name="Wedrychowicz H."/>
        </authorList>
    </citation>
    <scope>NUCLEOTIDE SEQUENCE [LARGE SCALE GENOMIC DNA]</scope>
    <source>
        <strain evidence="1 2">IBRC-M 10683</strain>
    </source>
</reference>
<dbReference type="Pfam" id="PF07307">
    <property type="entry name" value="HEPPP_synt_1"/>
    <property type="match status" value="1"/>
</dbReference>
<proteinExistence type="predicted"/>
<dbReference type="EMBL" id="FQVW01000001">
    <property type="protein sequence ID" value="SHF56879.1"/>
    <property type="molecule type" value="Genomic_DNA"/>
</dbReference>
<keyword evidence="2" id="KW-1185">Reference proteome</keyword>
<dbReference type="Proteomes" id="UP000183988">
    <property type="component" value="Unassembled WGS sequence"/>
</dbReference>
<dbReference type="AlphaFoldDB" id="A0A1M5CQ65"/>
<protein>
    <submittedName>
        <fullName evidence="1">Heptaprenyl diphosphate synthase</fullName>
    </submittedName>
</protein>
<sequence>MITLFTTGNEIQYLTSRIEQKLQHIYLDKYIQKPDIDEDKLYLLYKILSNTKLSQKQMERYIVTTMLVQIALDIHDQIPDVNNNQDKDVMIKNQLSILAGDYYSGLYYLLLAEIDDFSFINKLASGIKEINVLKMTLQEERTHLLDAHISNIKELESLLITHVADFVNESTMILVTQEWLLYNRLVKELKMKINNNTEKNSLGDFLICNKCNLTEKQLEEIILNKGQYIKELLSELPDAYSDAKLHIVKKLGCEN</sequence>
<name>A0A1M5CQ65_9BACI</name>
<dbReference type="Gene3D" id="1.20.120.1450">
    <property type="match status" value="1"/>
</dbReference>